<reference evidence="1 2" key="1">
    <citation type="journal article" date="2017" name="Genome Biol. Evol.">
        <title>Phytophthora megakarya and P. palmivora, closely related causal agents of cacao black pod rot, underwent increases in genome sizes and gene numbers by different mechanisms.</title>
        <authorList>
            <person name="Ali S.S."/>
            <person name="Shao J."/>
            <person name="Lary D.J."/>
            <person name="Kronmiller B."/>
            <person name="Shen D."/>
            <person name="Strem M.D."/>
            <person name="Amoako-Attah I."/>
            <person name="Akrofi A.Y."/>
            <person name="Begoude B.A."/>
            <person name="Ten Hoopen G.M."/>
            <person name="Coulibaly K."/>
            <person name="Kebe B.I."/>
            <person name="Melnick R.L."/>
            <person name="Guiltinan M.J."/>
            <person name="Tyler B.M."/>
            <person name="Meinhardt L.W."/>
            <person name="Bailey B.A."/>
        </authorList>
    </citation>
    <scope>NUCLEOTIDE SEQUENCE [LARGE SCALE GENOMIC DNA]</scope>
    <source>
        <strain evidence="2">sbr112.9</strain>
    </source>
</reference>
<dbReference type="AlphaFoldDB" id="A0A2P4Y6X5"/>
<dbReference type="Proteomes" id="UP000237271">
    <property type="component" value="Unassembled WGS sequence"/>
</dbReference>
<keyword evidence="2" id="KW-1185">Reference proteome</keyword>
<protein>
    <recommendedName>
        <fullName evidence="3">Tc3 transposase DNA binding domain-containing protein</fullName>
    </recommendedName>
</protein>
<organism evidence="1 2">
    <name type="scientific">Phytophthora palmivora</name>
    <dbReference type="NCBI Taxonomy" id="4796"/>
    <lineage>
        <taxon>Eukaryota</taxon>
        <taxon>Sar</taxon>
        <taxon>Stramenopiles</taxon>
        <taxon>Oomycota</taxon>
        <taxon>Peronosporomycetes</taxon>
        <taxon>Peronosporales</taxon>
        <taxon>Peronosporaceae</taxon>
        <taxon>Phytophthora</taxon>
    </lineage>
</organism>
<proteinExistence type="predicted"/>
<gene>
    <name evidence="1" type="ORF">PHPALM_9577</name>
</gene>
<name>A0A2P4Y6X5_9STRA</name>
<evidence type="ECO:0008006" key="3">
    <source>
        <dbReference type="Google" id="ProtNLM"/>
    </source>
</evidence>
<evidence type="ECO:0000313" key="1">
    <source>
        <dbReference type="EMBL" id="POM73562.1"/>
    </source>
</evidence>
<accession>A0A2P4Y6X5</accession>
<comment type="caution">
    <text evidence="1">The sequence shown here is derived from an EMBL/GenBank/DDBJ whole genome shotgun (WGS) entry which is preliminary data.</text>
</comment>
<sequence length="164" mass="18034">MGCGITLTDQEYWWIVGLHDGGVFLHGISRKTGRSRTSVRKAIKTEWGPASDSGVNDMRAGRQLILTEREVRLLICTVAAGNQFTVELKTSLGLNASMGTIQRCVDHLVYTKMDRTLALTAAHKVARMKWAEIHILNPDGPVGLRSTGETCADHRSRICNGKMA</sequence>
<evidence type="ECO:0000313" key="2">
    <source>
        <dbReference type="Proteomes" id="UP000237271"/>
    </source>
</evidence>
<dbReference type="EMBL" id="NCKW01005085">
    <property type="protein sequence ID" value="POM73562.1"/>
    <property type="molecule type" value="Genomic_DNA"/>
</dbReference>
<dbReference type="OrthoDB" id="117206at2759"/>